<feature type="compositionally biased region" description="Basic and acidic residues" evidence="1">
    <location>
        <begin position="54"/>
        <end position="63"/>
    </location>
</feature>
<evidence type="ECO:0000313" key="4">
    <source>
        <dbReference type="Proteomes" id="UP000253303"/>
    </source>
</evidence>
<feature type="transmembrane region" description="Helical" evidence="2">
    <location>
        <begin position="30"/>
        <end position="52"/>
    </location>
</feature>
<accession>A0A366LV30</accession>
<feature type="region of interest" description="Disordered" evidence="1">
    <location>
        <begin position="53"/>
        <end position="90"/>
    </location>
</feature>
<evidence type="ECO:0000313" key="3">
    <source>
        <dbReference type="EMBL" id="RBQ17781.1"/>
    </source>
</evidence>
<organism evidence="3 4">
    <name type="scientific">Spongiactinospora rosea</name>
    <dbReference type="NCBI Taxonomy" id="2248750"/>
    <lineage>
        <taxon>Bacteria</taxon>
        <taxon>Bacillati</taxon>
        <taxon>Actinomycetota</taxon>
        <taxon>Actinomycetes</taxon>
        <taxon>Streptosporangiales</taxon>
        <taxon>Streptosporangiaceae</taxon>
        <taxon>Spongiactinospora</taxon>
    </lineage>
</organism>
<gene>
    <name evidence="3" type="ORF">DP939_23240</name>
</gene>
<evidence type="ECO:0000256" key="2">
    <source>
        <dbReference type="SAM" id="Phobius"/>
    </source>
</evidence>
<dbReference type="SUPFAM" id="SSF82171">
    <property type="entry name" value="DPP6 N-terminal domain-like"/>
    <property type="match status" value="1"/>
</dbReference>
<protein>
    <submittedName>
        <fullName evidence="3">Uncharacterized protein</fullName>
    </submittedName>
</protein>
<keyword evidence="4" id="KW-1185">Reference proteome</keyword>
<feature type="region of interest" description="Disordered" evidence="1">
    <location>
        <begin position="356"/>
        <end position="377"/>
    </location>
</feature>
<comment type="caution">
    <text evidence="3">The sequence shown here is derived from an EMBL/GenBank/DDBJ whole genome shotgun (WGS) entry which is preliminary data.</text>
</comment>
<keyword evidence="2" id="KW-0472">Membrane</keyword>
<proteinExistence type="predicted"/>
<sequence length="417" mass="43592">MAERAPEPEGDLVQLVAGRRRRRTCRRLRAVLAAAAVVGVIGAGTALTAPFAHRGGEGRDTAVARDTGMPDDAATRSGLRPGAGPAPGMASEVWPAAVTTMPAESVDGWRYRPVTALGPAEMLLTAESSLERAARLEIYDTRARQSRVLGEMPAPPGVSGYFPQDVEVGPDHIAWYGTRPNDDAEWADLWVMPRGGGMARQIAQIRGPIAKITQIAVTTDHIIWSVTDGQTLYRVPLSGGGPETMAGTDGLTLYAGSWAHRGADQLVNLETWESVRPTDPSGVTSVRCGVEWCIGRSGAGLVTFAVDGTGRRGIAGAAEHGVAGGVAADIHGRFVEIDDGGPTVFDMSTGKRARLGTRNTEDGYGGGSGTSSSPTSVLYWPATRETSGSCLDEERGGTVPCPGAEIEVLNLLAVPGD</sequence>
<dbReference type="EMBL" id="QMEY01000010">
    <property type="protein sequence ID" value="RBQ17781.1"/>
    <property type="molecule type" value="Genomic_DNA"/>
</dbReference>
<keyword evidence="2" id="KW-0812">Transmembrane</keyword>
<evidence type="ECO:0000256" key="1">
    <source>
        <dbReference type="SAM" id="MobiDB-lite"/>
    </source>
</evidence>
<dbReference type="AlphaFoldDB" id="A0A366LV30"/>
<reference evidence="3 4" key="1">
    <citation type="submission" date="2018-06" db="EMBL/GenBank/DDBJ databases">
        <title>Sphaerisporangium craniellae sp. nov., isolated from a marine sponge in the South China Sea.</title>
        <authorList>
            <person name="Li L."/>
        </authorList>
    </citation>
    <scope>NUCLEOTIDE SEQUENCE [LARGE SCALE GENOMIC DNA]</scope>
    <source>
        <strain evidence="3 4">LHW63015</strain>
    </source>
</reference>
<dbReference type="Proteomes" id="UP000253303">
    <property type="component" value="Unassembled WGS sequence"/>
</dbReference>
<keyword evidence="2" id="KW-1133">Transmembrane helix</keyword>
<name>A0A366LV30_9ACTN</name>